<keyword evidence="3" id="KW-0597">Phosphoprotein</keyword>
<evidence type="ECO:0000256" key="2">
    <source>
        <dbReference type="ARBA" id="ARBA00018940"/>
    </source>
</evidence>
<feature type="signal peptide" evidence="9">
    <location>
        <begin position="1"/>
        <end position="29"/>
    </location>
</feature>
<sequence>MLNGANKTQRAFLHTSLFQFLLFLPQLHSLSKWLLPADTQRQEHSLAGLPLSEVEYEHFFRTLNSPRRVSSICFLRATYGCKYSLIRVLDQYENHGVIPKGKTYCSAHMDKIFLDVLLADYKEARKTYSNTLPP</sequence>
<keyword evidence="5" id="KW-0968">Cytoplasmic vesicle</keyword>
<dbReference type="PANTHER" id="PTHR21362">
    <property type="entry name" value="ACROSIN-BINDING PROTEIN"/>
    <property type="match status" value="1"/>
</dbReference>
<keyword evidence="11" id="KW-1185">Reference proteome</keyword>
<reference evidence="10" key="1">
    <citation type="submission" date="2025-08" db="UniProtKB">
        <authorList>
            <consortium name="Ensembl"/>
        </authorList>
    </citation>
    <scope>IDENTIFICATION</scope>
</reference>
<feature type="chain" id="PRO_5034359284" description="Acrosin-binding protein" evidence="9">
    <location>
        <begin position="30"/>
        <end position="134"/>
    </location>
</feature>
<evidence type="ECO:0000256" key="6">
    <source>
        <dbReference type="ARBA" id="ARBA00032734"/>
    </source>
</evidence>
<dbReference type="Proteomes" id="UP000694545">
    <property type="component" value="Unplaced"/>
</dbReference>
<comment type="function">
    <text evidence="8">Acrosomal protein that maintains proacrosin (pro-ACR) as an enzymatically inactive zymogen in the acrosome. Involved also in the acrosome formation.</text>
</comment>
<dbReference type="Pfam" id="PF07222">
    <property type="entry name" value="PBP_sp32"/>
    <property type="match status" value="1"/>
</dbReference>
<evidence type="ECO:0000313" key="11">
    <source>
        <dbReference type="Proteomes" id="UP000694545"/>
    </source>
</evidence>
<evidence type="ECO:0000256" key="9">
    <source>
        <dbReference type="SAM" id="SignalP"/>
    </source>
</evidence>
<dbReference type="PANTHER" id="PTHR21362:SF1">
    <property type="entry name" value="ACROSIN-BINDING PROTEIN"/>
    <property type="match status" value="1"/>
</dbReference>
<keyword evidence="4 9" id="KW-0732">Signal</keyword>
<evidence type="ECO:0000256" key="7">
    <source>
        <dbReference type="ARBA" id="ARBA00033453"/>
    </source>
</evidence>
<dbReference type="GO" id="GO:0001669">
    <property type="term" value="C:acrosomal vesicle"/>
    <property type="evidence" value="ECO:0007669"/>
    <property type="project" value="UniProtKB-SubCell"/>
</dbReference>
<dbReference type="Ensembl" id="ENSVKKT00000020891.1">
    <property type="protein sequence ID" value="ENSVKKP00000020386.1"/>
    <property type="gene ID" value="ENSVKKG00000013731.1"/>
</dbReference>
<protein>
    <recommendedName>
        <fullName evidence="2">Acrosin-binding protein</fullName>
    </recommendedName>
    <alternativeName>
        <fullName evidence="6">Acrosin-binding protein, 60 kDa form</fullName>
    </alternativeName>
    <alternativeName>
        <fullName evidence="7">Proacrosin-binding protein sp32</fullName>
    </alternativeName>
</protein>
<evidence type="ECO:0000256" key="8">
    <source>
        <dbReference type="ARBA" id="ARBA00045517"/>
    </source>
</evidence>
<dbReference type="InterPro" id="IPR009865">
    <property type="entry name" value="Proacrosin-bd"/>
</dbReference>
<comment type="subcellular location">
    <subcellularLocation>
        <location evidence="1">Cytoplasmic vesicle</location>
        <location evidence="1">Secretory vesicle</location>
        <location evidence="1">Acrosome</location>
    </subcellularLocation>
</comment>
<dbReference type="AlphaFoldDB" id="A0A8D2LCM6"/>
<proteinExistence type="predicted"/>
<organism evidence="10 11">
    <name type="scientific">Varanus komodoensis</name>
    <name type="common">Komodo dragon</name>
    <dbReference type="NCBI Taxonomy" id="61221"/>
    <lineage>
        <taxon>Eukaryota</taxon>
        <taxon>Metazoa</taxon>
        <taxon>Chordata</taxon>
        <taxon>Craniata</taxon>
        <taxon>Vertebrata</taxon>
        <taxon>Euteleostomi</taxon>
        <taxon>Lepidosauria</taxon>
        <taxon>Squamata</taxon>
        <taxon>Bifurcata</taxon>
        <taxon>Unidentata</taxon>
        <taxon>Episquamata</taxon>
        <taxon>Toxicofera</taxon>
        <taxon>Anguimorpha</taxon>
        <taxon>Paleoanguimorpha</taxon>
        <taxon>Varanoidea</taxon>
        <taxon>Varanidae</taxon>
        <taxon>Varanus</taxon>
    </lineage>
</organism>
<evidence type="ECO:0000256" key="4">
    <source>
        <dbReference type="ARBA" id="ARBA00022729"/>
    </source>
</evidence>
<evidence type="ECO:0000256" key="3">
    <source>
        <dbReference type="ARBA" id="ARBA00022553"/>
    </source>
</evidence>
<evidence type="ECO:0000313" key="10">
    <source>
        <dbReference type="Ensembl" id="ENSVKKP00000020386.1"/>
    </source>
</evidence>
<dbReference type="GO" id="GO:0005634">
    <property type="term" value="C:nucleus"/>
    <property type="evidence" value="ECO:0007669"/>
    <property type="project" value="TreeGrafter"/>
</dbReference>
<evidence type="ECO:0000256" key="1">
    <source>
        <dbReference type="ARBA" id="ARBA00004218"/>
    </source>
</evidence>
<evidence type="ECO:0000256" key="5">
    <source>
        <dbReference type="ARBA" id="ARBA00023329"/>
    </source>
</evidence>
<reference evidence="10" key="2">
    <citation type="submission" date="2025-09" db="UniProtKB">
        <authorList>
            <consortium name="Ensembl"/>
        </authorList>
    </citation>
    <scope>IDENTIFICATION</scope>
</reference>
<name>A0A8D2LCM6_VARKO</name>
<accession>A0A8D2LCM6</accession>